<keyword evidence="4" id="KW-1185">Reference proteome</keyword>
<protein>
    <submittedName>
        <fullName evidence="3">Zinc finger and BTB domain-containing protein 40-like isoform X1</fullName>
    </submittedName>
</protein>
<keyword evidence="1" id="KW-0479">Metal-binding</keyword>
<evidence type="ECO:0000313" key="4">
    <source>
        <dbReference type="Proteomes" id="UP000288716"/>
    </source>
</evidence>
<dbReference type="GO" id="GO:0006357">
    <property type="term" value="P:regulation of transcription by RNA polymerase II"/>
    <property type="evidence" value="ECO:0007669"/>
    <property type="project" value="TreeGrafter"/>
</dbReference>
<proteinExistence type="predicted"/>
<dbReference type="EMBL" id="NCKV01008062">
    <property type="protein sequence ID" value="RWS22727.1"/>
    <property type="molecule type" value="Genomic_DNA"/>
</dbReference>
<dbReference type="PANTHER" id="PTHR46179">
    <property type="entry name" value="ZINC FINGER PROTEIN"/>
    <property type="match status" value="1"/>
</dbReference>
<dbReference type="VEuPathDB" id="VectorBase:LDEU009313"/>
<comment type="caution">
    <text evidence="3">The sequence shown here is derived from an EMBL/GenBank/DDBJ whole genome shotgun (WGS) entry which is preliminary data.</text>
</comment>
<dbReference type="OrthoDB" id="6077919at2759"/>
<feature type="domain" description="C2H2-type" evidence="2">
    <location>
        <begin position="128"/>
        <end position="159"/>
    </location>
</feature>
<dbReference type="SUPFAM" id="SSF57667">
    <property type="entry name" value="beta-beta-alpha zinc fingers"/>
    <property type="match status" value="2"/>
</dbReference>
<dbReference type="Pfam" id="PF00096">
    <property type="entry name" value="zf-C2H2"/>
    <property type="match status" value="1"/>
</dbReference>
<organism evidence="3 4">
    <name type="scientific">Leptotrombidium deliense</name>
    <dbReference type="NCBI Taxonomy" id="299467"/>
    <lineage>
        <taxon>Eukaryota</taxon>
        <taxon>Metazoa</taxon>
        <taxon>Ecdysozoa</taxon>
        <taxon>Arthropoda</taxon>
        <taxon>Chelicerata</taxon>
        <taxon>Arachnida</taxon>
        <taxon>Acari</taxon>
        <taxon>Acariformes</taxon>
        <taxon>Trombidiformes</taxon>
        <taxon>Prostigmata</taxon>
        <taxon>Anystina</taxon>
        <taxon>Parasitengona</taxon>
        <taxon>Trombiculoidea</taxon>
        <taxon>Trombiculidae</taxon>
        <taxon>Leptotrombidium</taxon>
    </lineage>
</organism>
<evidence type="ECO:0000259" key="2">
    <source>
        <dbReference type="PROSITE" id="PS50157"/>
    </source>
</evidence>
<accession>A0A443S5C1</accession>
<dbReference type="GO" id="GO:0003712">
    <property type="term" value="F:transcription coregulator activity"/>
    <property type="evidence" value="ECO:0007669"/>
    <property type="project" value="TreeGrafter"/>
</dbReference>
<gene>
    <name evidence="3" type="ORF">B4U80_13505</name>
</gene>
<feature type="domain" description="C2H2-type" evidence="2">
    <location>
        <begin position="34"/>
        <end position="61"/>
    </location>
</feature>
<sequence length="235" mass="27494">KVRCDYPDCKEIFNTIKQRDDHDRATHTIPGIAYPCENCDREFDTIGTLRDHFKNNHKEYPCELCKQQVTGRKNFKQHQKGCKTSLTPQVQAENVQLLPHACSYPNCYCSYLTKAKLDSHVLHRHEIHACKKCGKEFDGYDRYYSHQRTCGNKNKCEFPGCEETFHTVKERKDHFRRVHAEVSEYPCPHCVKVFKRQGKLETHITNIHTQQTCTACNLTFKGLNSLNKHNIDKHP</sequence>
<keyword evidence="1" id="KW-0863">Zinc-finger</keyword>
<dbReference type="PANTHER" id="PTHR46179:SF26">
    <property type="entry name" value="ZINC FINGER PROTEIN 423 HOMOLOG"/>
    <property type="match status" value="1"/>
</dbReference>
<dbReference type="Pfam" id="PF12874">
    <property type="entry name" value="zf-met"/>
    <property type="match status" value="1"/>
</dbReference>
<dbReference type="AlphaFoldDB" id="A0A443S5C1"/>
<dbReference type="InterPro" id="IPR013087">
    <property type="entry name" value="Znf_C2H2_type"/>
</dbReference>
<dbReference type="InterPro" id="IPR051061">
    <property type="entry name" value="Zinc_finger_trans_reg"/>
</dbReference>
<evidence type="ECO:0000313" key="3">
    <source>
        <dbReference type="EMBL" id="RWS22727.1"/>
    </source>
</evidence>
<name>A0A443S5C1_9ACAR</name>
<reference evidence="3 4" key="1">
    <citation type="journal article" date="2018" name="Gigascience">
        <title>Genomes of trombidid mites reveal novel predicted allergens and laterally-transferred genes associated with secondary metabolism.</title>
        <authorList>
            <person name="Dong X."/>
            <person name="Chaisiri K."/>
            <person name="Xia D."/>
            <person name="Armstrong S.D."/>
            <person name="Fang Y."/>
            <person name="Donnelly M.J."/>
            <person name="Kadowaki T."/>
            <person name="McGarry J.W."/>
            <person name="Darby A.C."/>
            <person name="Makepeace B.L."/>
        </authorList>
    </citation>
    <scope>NUCLEOTIDE SEQUENCE [LARGE SCALE GENOMIC DNA]</scope>
    <source>
        <strain evidence="3">UoL-UT</strain>
    </source>
</reference>
<dbReference type="STRING" id="299467.A0A443S5C1"/>
<dbReference type="Proteomes" id="UP000288716">
    <property type="component" value="Unassembled WGS sequence"/>
</dbReference>
<dbReference type="PROSITE" id="PS00028">
    <property type="entry name" value="ZINC_FINGER_C2H2_1"/>
    <property type="match status" value="3"/>
</dbReference>
<feature type="non-terminal residue" evidence="3">
    <location>
        <position position="1"/>
    </location>
</feature>
<keyword evidence="1" id="KW-0862">Zinc</keyword>
<dbReference type="SMART" id="SM00355">
    <property type="entry name" value="ZnF_C2H2"/>
    <property type="match status" value="8"/>
</dbReference>
<dbReference type="GO" id="GO:0005634">
    <property type="term" value="C:nucleus"/>
    <property type="evidence" value="ECO:0007669"/>
    <property type="project" value="TreeGrafter"/>
</dbReference>
<dbReference type="PROSITE" id="PS50157">
    <property type="entry name" value="ZINC_FINGER_C2H2_2"/>
    <property type="match status" value="3"/>
</dbReference>
<feature type="domain" description="C2H2-type" evidence="2">
    <location>
        <begin position="185"/>
        <end position="213"/>
    </location>
</feature>
<dbReference type="GO" id="GO:0008270">
    <property type="term" value="F:zinc ion binding"/>
    <property type="evidence" value="ECO:0007669"/>
    <property type="project" value="UniProtKB-KW"/>
</dbReference>
<dbReference type="Gene3D" id="3.30.160.60">
    <property type="entry name" value="Classic Zinc Finger"/>
    <property type="match status" value="2"/>
</dbReference>
<evidence type="ECO:0000256" key="1">
    <source>
        <dbReference type="PROSITE-ProRule" id="PRU00042"/>
    </source>
</evidence>
<dbReference type="InterPro" id="IPR036236">
    <property type="entry name" value="Znf_C2H2_sf"/>
</dbReference>